<evidence type="ECO:0000313" key="2">
    <source>
        <dbReference type="EMBL" id="KKM68715.1"/>
    </source>
</evidence>
<dbReference type="EMBL" id="LAZR01010120">
    <property type="protein sequence ID" value="KKM68715.1"/>
    <property type="molecule type" value="Genomic_DNA"/>
</dbReference>
<gene>
    <name evidence="2" type="ORF">LCGC14_1458140</name>
</gene>
<name>A0A0F9LWI0_9ZZZZ</name>
<protein>
    <submittedName>
        <fullName evidence="2">Uncharacterized protein</fullName>
    </submittedName>
</protein>
<feature type="region of interest" description="Disordered" evidence="1">
    <location>
        <begin position="1"/>
        <end position="56"/>
    </location>
</feature>
<accession>A0A0F9LWI0</accession>
<dbReference type="AlphaFoldDB" id="A0A0F9LWI0"/>
<sequence>MSGNLKKTKEDRFLRSKRKRSRLRGNSLRKTISKVKPKTIQEEKVRRQRILRGNNK</sequence>
<comment type="caution">
    <text evidence="2">The sequence shown here is derived from an EMBL/GenBank/DDBJ whole genome shotgun (WGS) entry which is preliminary data.</text>
</comment>
<evidence type="ECO:0000256" key="1">
    <source>
        <dbReference type="SAM" id="MobiDB-lite"/>
    </source>
</evidence>
<feature type="compositionally biased region" description="Basic residues" evidence="1">
    <location>
        <begin position="46"/>
        <end position="56"/>
    </location>
</feature>
<reference evidence="2" key="1">
    <citation type="journal article" date="2015" name="Nature">
        <title>Complex archaea that bridge the gap between prokaryotes and eukaryotes.</title>
        <authorList>
            <person name="Spang A."/>
            <person name="Saw J.H."/>
            <person name="Jorgensen S.L."/>
            <person name="Zaremba-Niedzwiedzka K."/>
            <person name="Martijn J."/>
            <person name="Lind A.E."/>
            <person name="van Eijk R."/>
            <person name="Schleper C."/>
            <person name="Guy L."/>
            <person name="Ettema T.J."/>
        </authorList>
    </citation>
    <scope>NUCLEOTIDE SEQUENCE</scope>
</reference>
<proteinExistence type="predicted"/>
<organism evidence="2">
    <name type="scientific">marine sediment metagenome</name>
    <dbReference type="NCBI Taxonomy" id="412755"/>
    <lineage>
        <taxon>unclassified sequences</taxon>
        <taxon>metagenomes</taxon>
        <taxon>ecological metagenomes</taxon>
    </lineage>
</organism>